<sequence>MDTTTTNLFTKSHIINNFMNTTHATYLGPRGYTIHKENLDEEERKYIRSELTIRPYIPKAPVQPAAYPIYRESPLKMYVPRYFGIDAYGPPEVNKIGSGDTLNAAVSFQGEMRDYQKDIVRKYLNSVGPGGGGLLDVDPGKGKTVMALYILAQLRRKTLVVVHKSFLMNQWIERIEQFLPGARVGRIQGQIVDIEDKDIVLGMLQSLSMKEYPADMFDSFGLTVFDEVHHMGAEVFCQCMMKVTTLYTLGLSGTMQRKDGLTKVFKMFLGDVVHKEKAVSEHRVIVKAINYCVDDAAFNETEYDYRGNPKFSTMISRVCDYAHRSEFILRVLQRELAENPEQQVMILAHNKSLLTYLHKAIEHRGIAGGSVGYYVGGMKEADLKASESRKVIIATYAMASEGLDIKTLTTLVMASPKTDVCQSVGRILRVKQGRPLVIDIVDQQDIFRNQWYKRRAYYVKQNYDILMTDSPTYDAHNPVEWTPDHVAKIKGLNEAKESKTSKTKAVEDEANAKAKAKGWIGIPIM</sequence>
<evidence type="ECO:0000313" key="6">
    <source>
        <dbReference type="EMBL" id="QHT87964.1"/>
    </source>
</evidence>
<dbReference type="PROSITE" id="PS51192">
    <property type="entry name" value="HELICASE_ATP_BIND_1"/>
    <property type="match status" value="1"/>
</dbReference>
<dbReference type="Pfam" id="PF04851">
    <property type="entry name" value="ResIII"/>
    <property type="match status" value="1"/>
</dbReference>
<dbReference type="InterPro" id="IPR050615">
    <property type="entry name" value="ATP-dep_DNA_Helicase"/>
</dbReference>
<dbReference type="GO" id="GO:0005524">
    <property type="term" value="F:ATP binding"/>
    <property type="evidence" value="ECO:0007669"/>
    <property type="project" value="UniProtKB-KW"/>
</dbReference>
<evidence type="ECO:0000259" key="5">
    <source>
        <dbReference type="PROSITE" id="PS51192"/>
    </source>
</evidence>
<dbReference type="GO" id="GO:0016787">
    <property type="term" value="F:hydrolase activity"/>
    <property type="evidence" value="ECO:0007669"/>
    <property type="project" value="UniProtKB-KW"/>
</dbReference>
<accession>A0A6C0I501</accession>
<keyword evidence="2" id="KW-0378">Hydrolase</keyword>
<evidence type="ECO:0000256" key="4">
    <source>
        <dbReference type="ARBA" id="ARBA00022840"/>
    </source>
</evidence>
<dbReference type="SMART" id="SM00487">
    <property type="entry name" value="DEXDc"/>
    <property type="match status" value="1"/>
</dbReference>
<dbReference type="GO" id="GO:0004386">
    <property type="term" value="F:helicase activity"/>
    <property type="evidence" value="ECO:0007669"/>
    <property type="project" value="UniProtKB-KW"/>
</dbReference>
<keyword evidence="4" id="KW-0067">ATP-binding</keyword>
<dbReference type="InterPro" id="IPR014001">
    <property type="entry name" value="Helicase_ATP-bd"/>
</dbReference>
<dbReference type="InterPro" id="IPR027417">
    <property type="entry name" value="P-loop_NTPase"/>
</dbReference>
<evidence type="ECO:0000256" key="3">
    <source>
        <dbReference type="ARBA" id="ARBA00022806"/>
    </source>
</evidence>
<name>A0A6C0I501_9ZZZZ</name>
<evidence type="ECO:0000256" key="1">
    <source>
        <dbReference type="ARBA" id="ARBA00022741"/>
    </source>
</evidence>
<dbReference type="CDD" id="cd17926">
    <property type="entry name" value="DEXHc_RE"/>
    <property type="match status" value="1"/>
</dbReference>
<reference evidence="6" key="1">
    <citation type="journal article" date="2020" name="Nature">
        <title>Giant virus diversity and host interactions through global metagenomics.</title>
        <authorList>
            <person name="Schulz F."/>
            <person name="Roux S."/>
            <person name="Paez-Espino D."/>
            <person name="Jungbluth S."/>
            <person name="Walsh D.A."/>
            <person name="Denef V.J."/>
            <person name="McMahon K.D."/>
            <person name="Konstantinidis K.T."/>
            <person name="Eloe-Fadrosh E.A."/>
            <person name="Kyrpides N.C."/>
            <person name="Woyke T."/>
        </authorList>
    </citation>
    <scope>NUCLEOTIDE SEQUENCE</scope>
    <source>
        <strain evidence="6">GVMAG-M-3300023184-191</strain>
    </source>
</reference>
<evidence type="ECO:0000256" key="2">
    <source>
        <dbReference type="ARBA" id="ARBA00022801"/>
    </source>
</evidence>
<organism evidence="6">
    <name type="scientific">viral metagenome</name>
    <dbReference type="NCBI Taxonomy" id="1070528"/>
    <lineage>
        <taxon>unclassified sequences</taxon>
        <taxon>metagenomes</taxon>
        <taxon>organismal metagenomes</taxon>
    </lineage>
</organism>
<dbReference type="SUPFAM" id="SSF52540">
    <property type="entry name" value="P-loop containing nucleoside triphosphate hydrolases"/>
    <property type="match status" value="2"/>
</dbReference>
<dbReference type="PANTHER" id="PTHR11274">
    <property type="entry name" value="RAD25/XP-B DNA REPAIR HELICASE"/>
    <property type="match status" value="1"/>
</dbReference>
<protein>
    <recommendedName>
        <fullName evidence="5">Helicase ATP-binding domain-containing protein</fullName>
    </recommendedName>
</protein>
<dbReference type="Gene3D" id="3.40.50.300">
    <property type="entry name" value="P-loop containing nucleotide triphosphate hydrolases"/>
    <property type="match status" value="2"/>
</dbReference>
<feature type="domain" description="Helicase ATP-binding" evidence="5">
    <location>
        <begin position="124"/>
        <end position="273"/>
    </location>
</feature>
<dbReference type="AlphaFoldDB" id="A0A6C0I501"/>
<dbReference type="PANTHER" id="PTHR11274:SF0">
    <property type="entry name" value="GENERAL TRANSCRIPTION AND DNA REPAIR FACTOR IIH HELICASE SUBUNIT XPB"/>
    <property type="match status" value="1"/>
</dbReference>
<dbReference type="InterPro" id="IPR006935">
    <property type="entry name" value="Helicase/UvrB_N"/>
</dbReference>
<keyword evidence="1" id="KW-0547">Nucleotide-binding</keyword>
<proteinExistence type="predicted"/>
<dbReference type="EMBL" id="MN740105">
    <property type="protein sequence ID" value="QHT87964.1"/>
    <property type="molecule type" value="Genomic_DNA"/>
</dbReference>
<keyword evidence="3" id="KW-0347">Helicase</keyword>
<dbReference type="GO" id="GO:0003677">
    <property type="term" value="F:DNA binding"/>
    <property type="evidence" value="ECO:0007669"/>
    <property type="project" value="InterPro"/>
</dbReference>